<dbReference type="Gene3D" id="3.40.50.2000">
    <property type="entry name" value="Glycogen Phosphorylase B"/>
    <property type="match status" value="2"/>
</dbReference>
<name>A0ABQ6INI6_9MICO</name>
<protein>
    <recommendedName>
        <fullName evidence="1">D-inositol 3-phosphate glycosyltransferase</fullName>
    </recommendedName>
</protein>
<dbReference type="EMBL" id="BSUO01000001">
    <property type="protein sequence ID" value="GMA38671.1"/>
    <property type="molecule type" value="Genomic_DNA"/>
</dbReference>
<evidence type="ECO:0000259" key="5">
    <source>
        <dbReference type="Pfam" id="PF13579"/>
    </source>
</evidence>
<dbReference type="SUPFAM" id="SSF53756">
    <property type="entry name" value="UDP-Glycosyltransferase/glycogen phosphorylase"/>
    <property type="match status" value="1"/>
</dbReference>
<dbReference type="PANTHER" id="PTHR45947">
    <property type="entry name" value="SULFOQUINOVOSYL TRANSFERASE SQD2"/>
    <property type="match status" value="1"/>
</dbReference>
<dbReference type="InterPro" id="IPR028098">
    <property type="entry name" value="Glyco_trans_4-like_N"/>
</dbReference>
<evidence type="ECO:0000313" key="6">
    <source>
        <dbReference type="EMBL" id="GMA38671.1"/>
    </source>
</evidence>
<evidence type="ECO:0000259" key="4">
    <source>
        <dbReference type="Pfam" id="PF00534"/>
    </source>
</evidence>
<evidence type="ECO:0000313" key="7">
    <source>
        <dbReference type="Proteomes" id="UP001157126"/>
    </source>
</evidence>
<dbReference type="InterPro" id="IPR050194">
    <property type="entry name" value="Glycosyltransferase_grp1"/>
</dbReference>
<dbReference type="Proteomes" id="UP001157126">
    <property type="component" value="Unassembled WGS sequence"/>
</dbReference>
<proteinExistence type="predicted"/>
<comment type="caution">
    <text evidence="6">The sequence shown here is derived from an EMBL/GenBank/DDBJ whole genome shotgun (WGS) entry which is preliminary data.</text>
</comment>
<reference evidence="7" key="1">
    <citation type="journal article" date="2019" name="Int. J. Syst. Evol. Microbiol.">
        <title>The Global Catalogue of Microorganisms (GCM) 10K type strain sequencing project: providing services to taxonomists for standard genome sequencing and annotation.</title>
        <authorList>
            <consortium name="The Broad Institute Genomics Platform"/>
            <consortium name="The Broad Institute Genome Sequencing Center for Infectious Disease"/>
            <person name="Wu L."/>
            <person name="Ma J."/>
        </authorList>
    </citation>
    <scope>NUCLEOTIDE SEQUENCE [LARGE SCALE GENOMIC DNA]</scope>
    <source>
        <strain evidence="7">NBRC 113072</strain>
    </source>
</reference>
<evidence type="ECO:0000256" key="3">
    <source>
        <dbReference type="ARBA" id="ARBA00022679"/>
    </source>
</evidence>
<keyword evidence="3" id="KW-0808">Transferase</keyword>
<evidence type="ECO:0000256" key="2">
    <source>
        <dbReference type="ARBA" id="ARBA00022676"/>
    </source>
</evidence>
<dbReference type="PANTHER" id="PTHR45947:SF3">
    <property type="entry name" value="SULFOQUINOVOSYL TRANSFERASE SQD2"/>
    <property type="match status" value="1"/>
</dbReference>
<dbReference type="RefSeq" id="WP_284302729.1">
    <property type="nucleotide sequence ID" value="NZ_BSUO01000001.1"/>
</dbReference>
<feature type="domain" description="Glycosyl transferase family 1" evidence="4">
    <location>
        <begin position="223"/>
        <end position="379"/>
    </location>
</feature>
<sequence>MRIGLLTQWYDPEPGPAALPATLARGLAARGHQVSVLTGFPNYPTGRLPQGWTMTRRRRRVEDGVSVTRVALYPSHDGSAARRMANYASFGASALVNGLSAVRGADAIWVNYSPITIAPPMLAARHALGIPLVCHVADLWPDTLTAGGFAPSHPGIGRVVDAGLHRWCAAMYAASAKVTYISPGVHDVLRDRGVPEHKLAYAPMWAEESTFSPADDATRRLGEQWREGLGIGPEDVLVLYAGALGHAQGLETLIDAAAAVDDPRLRVVVAGSGVAEEALRARAAKTAPAGRILVPGRVPQSQMPVLMAAADVCFVGLAATPLTRITMPSKTQATLAAGKAILVAADGDIRQVVADSGAGWAVGSGDVAGLTGAMRLVCNSGRGGLAARGHGARSHYERHFGLARALDRAEEHLEAARASVR</sequence>
<keyword evidence="7" id="KW-1185">Reference proteome</keyword>
<accession>A0ABQ6INI6</accession>
<gene>
    <name evidence="6" type="ORF">GCM10025883_07160</name>
</gene>
<organism evidence="6 7">
    <name type="scientific">Mobilicoccus caccae</name>
    <dbReference type="NCBI Taxonomy" id="1859295"/>
    <lineage>
        <taxon>Bacteria</taxon>
        <taxon>Bacillati</taxon>
        <taxon>Actinomycetota</taxon>
        <taxon>Actinomycetes</taxon>
        <taxon>Micrococcales</taxon>
        <taxon>Dermatophilaceae</taxon>
        <taxon>Mobilicoccus</taxon>
    </lineage>
</organism>
<evidence type="ECO:0000256" key="1">
    <source>
        <dbReference type="ARBA" id="ARBA00021292"/>
    </source>
</evidence>
<feature type="domain" description="Glycosyltransferase subfamily 4-like N-terminal" evidence="5">
    <location>
        <begin position="21"/>
        <end position="204"/>
    </location>
</feature>
<dbReference type="Pfam" id="PF00534">
    <property type="entry name" value="Glycos_transf_1"/>
    <property type="match status" value="1"/>
</dbReference>
<dbReference type="InterPro" id="IPR001296">
    <property type="entry name" value="Glyco_trans_1"/>
</dbReference>
<dbReference type="Pfam" id="PF13579">
    <property type="entry name" value="Glyco_trans_4_4"/>
    <property type="match status" value="1"/>
</dbReference>
<keyword evidence="2" id="KW-0328">Glycosyltransferase</keyword>
<dbReference type="CDD" id="cd03794">
    <property type="entry name" value="GT4_WbuB-like"/>
    <property type="match status" value="1"/>
</dbReference>